<evidence type="ECO:0000259" key="4">
    <source>
        <dbReference type="PROSITE" id="PS50011"/>
    </source>
</evidence>
<feature type="domain" description="Protein kinase" evidence="4">
    <location>
        <begin position="15"/>
        <end position="283"/>
    </location>
</feature>
<dbReference type="Pfam" id="PF00069">
    <property type="entry name" value="Pkinase"/>
    <property type="match status" value="1"/>
</dbReference>
<dbReference type="RefSeq" id="WP_057558431.1">
    <property type="nucleotide sequence ID" value="NZ_CDNY01000003.1"/>
</dbReference>
<organism evidence="5 6">
    <name type="scientific">Paraclostridium sordellii</name>
    <name type="common">Clostridium sordellii</name>
    <dbReference type="NCBI Taxonomy" id="1505"/>
    <lineage>
        <taxon>Bacteria</taxon>
        <taxon>Bacillati</taxon>
        <taxon>Bacillota</taxon>
        <taxon>Clostridia</taxon>
        <taxon>Peptostreptococcales</taxon>
        <taxon>Peptostreptococcaceae</taxon>
        <taxon>Paraclostridium</taxon>
    </lineage>
</organism>
<protein>
    <submittedName>
        <fullName evidence="5">Serine/threonine protein kinase</fullName>
        <ecNumber evidence="5">2.7.11.1</ecNumber>
    </submittedName>
</protein>
<accession>A0A9P1L256</accession>
<evidence type="ECO:0000313" key="5">
    <source>
        <dbReference type="EMBL" id="CEO33249.1"/>
    </source>
</evidence>
<reference evidence="6" key="1">
    <citation type="submission" date="2015-01" db="EMBL/GenBank/DDBJ databases">
        <authorList>
            <person name="Aslett A.Martin."/>
            <person name="De Silva Nishadi"/>
        </authorList>
    </citation>
    <scope>NUCLEOTIDE SEQUENCE [LARGE SCALE GENOMIC DNA]</scope>
    <source>
        <strain evidence="6">UMC4404</strain>
    </source>
</reference>
<evidence type="ECO:0000256" key="2">
    <source>
        <dbReference type="ARBA" id="ARBA00022840"/>
    </source>
</evidence>
<dbReference type="Proteomes" id="UP000049685">
    <property type="component" value="Unassembled WGS sequence"/>
</dbReference>
<keyword evidence="5" id="KW-0723">Serine/threonine-protein kinase</keyword>
<dbReference type="InterPro" id="IPR011009">
    <property type="entry name" value="Kinase-like_dom_sf"/>
</dbReference>
<name>A0A9P1L256_PARSO</name>
<comment type="caution">
    <text evidence="5">The sequence shown here is derived from an EMBL/GenBank/DDBJ whole genome shotgun (WGS) entry which is preliminary data.</text>
</comment>
<feature type="binding site" evidence="3">
    <location>
        <position position="46"/>
    </location>
    <ligand>
        <name>ATP</name>
        <dbReference type="ChEBI" id="CHEBI:30616"/>
    </ligand>
</feature>
<dbReference type="EC" id="2.7.11.1" evidence="5"/>
<keyword evidence="5" id="KW-0808">Transferase</keyword>
<keyword evidence="1 3" id="KW-0547">Nucleotide-binding</keyword>
<dbReference type="PANTHER" id="PTHR24362">
    <property type="entry name" value="SERINE/THREONINE-PROTEIN KINASE NEK"/>
    <property type="match status" value="1"/>
</dbReference>
<dbReference type="InterPro" id="IPR000719">
    <property type="entry name" value="Prot_kinase_dom"/>
</dbReference>
<dbReference type="GO" id="GO:0004674">
    <property type="term" value="F:protein serine/threonine kinase activity"/>
    <property type="evidence" value="ECO:0007669"/>
    <property type="project" value="UniProtKB-KW"/>
</dbReference>
<dbReference type="GO" id="GO:0005524">
    <property type="term" value="F:ATP binding"/>
    <property type="evidence" value="ECO:0007669"/>
    <property type="project" value="UniProtKB-UniRule"/>
</dbReference>
<dbReference type="Gene3D" id="1.10.510.10">
    <property type="entry name" value="Transferase(Phosphotransferase) domain 1"/>
    <property type="match status" value="1"/>
</dbReference>
<dbReference type="AlphaFoldDB" id="A0A9P1L256"/>
<dbReference type="PROSITE" id="PS00107">
    <property type="entry name" value="PROTEIN_KINASE_ATP"/>
    <property type="match status" value="1"/>
</dbReference>
<dbReference type="InterPro" id="IPR017441">
    <property type="entry name" value="Protein_kinase_ATP_BS"/>
</dbReference>
<sequence>MNGRGRIYQGKKYKFKLGKRIGKGGNGEVYEVDILNCKSSGTYVVKFLSINRWRGKKRELRYNRFFKEIHTVVELQEDTTGIMKILDYYCPDKIQENDSVWYLMERAESFKDFSSRNKLDLKAKLSYLIDLSNILCDLHYRRYSHRDIKLDNLLIINGRLMLSDFGLIWNTEDFKITMEGERLGPFFVGPPELESRDPKMVDFRPSDVYLFSKVVWETVKEDYFGFRGEYIRSNKQFYLNPLDYGVSTFEPIHQLLEQSTKPNISERIDIHRCRELLNEQLFIINNDDQDKDKELQYRFCELQKEILNKHTPDKRIYSNGEAIYDILKSFIPISDIIIDVSNEKMNIDSIEKWIDNGAIILKSSKISQVNSYLCYPEYIVDNSYEDEIELYIKPIERKSIHNGFISYEESKKVSWGVRSNDILLDESLVIKLRKIFR</sequence>
<dbReference type="SMART" id="SM00220">
    <property type="entry name" value="S_TKc"/>
    <property type="match status" value="1"/>
</dbReference>
<dbReference type="PROSITE" id="PS50011">
    <property type="entry name" value="PROTEIN_KINASE_DOM"/>
    <property type="match status" value="1"/>
</dbReference>
<dbReference type="EMBL" id="CDNY01000003">
    <property type="protein sequence ID" value="CEO33249.1"/>
    <property type="molecule type" value="Genomic_DNA"/>
</dbReference>
<dbReference type="Gene3D" id="3.30.200.20">
    <property type="entry name" value="Phosphorylase Kinase, domain 1"/>
    <property type="match status" value="1"/>
</dbReference>
<dbReference type="SUPFAM" id="SSF56112">
    <property type="entry name" value="Protein kinase-like (PK-like)"/>
    <property type="match status" value="1"/>
</dbReference>
<evidence type="ECO:0000313" key="6">
    <source>
        <dbReference type="Proteomes" id="UP000049685"/>
    </source>
</evidence>
<proteinExistence type="predicted"/>
<dbReference type="PROSITE" id="PS00108">
    <property type="entry name" value="PROTEIN_KINASE_ST"/>
    <property type="match status" value="1"/>
</dbReference>
<evidence type="ECO:0000256" key="1">
    <source>
        <dbReference type="ARBA" id="ARBA00022741"/>
    </source>
</evidence>
<dbReference type="PANTHER" id="PTHR24362:SF309">
    <property type="entry name" value="PROTEIN KINASE DOMAIN-CONTAINING PROTEIN"/>
    <property type="match status" value="1"/>
</dbReference>
<gene>
    <name evidence="5" type="primary">spkC</name>
    <name evidence="5" type="ORF">UMC4404_12291</name>
</gene>
<keyword evidence="2 3" id="KW-0067">ATP-binding</keyword>
<evidence type="ECO:0000256" key="3">
    <source>
        <dbReference type="PROSITE-ProRule" id="PRU10141"/>
    </source>
</evidence>
<dbReference type="InterPro" id="IPR008271">
    <property type="entry name" value="Ser/Thr_kinase_AS"/>
</dbReference>
<keyword evidence="5" id="KW-0418">Kinase</keyword>